<proteinExistence type="predicted"/>
<dbReference type="AlphaFoldDB" id="A0A1P8WCF6"/>
<dbReference type="STRING" id="1891926.Fuma_01338"/>
<protein>
    <submittedName>
        <fullName evidence="2">Polynucleotide kinase</fullName>
    </submittedName>
</protein>
<dbReference type="InterPro" id="IPR002575">
    <property type="entry name" value="Aminoglycoside_PTrfase"/>
</dbReference>
<keyword evidence="3" id="KW-1185">Reference proteome</keyword>
<dbReference type="InterPro" id="IPR027417">
    <property type="entry name" value="P-loop_NTPase"/>
</dbReference>
<dbReference type="Proteomes" id="UP000187735">
    <property type="component" value="Chromosome"/>
</dbReference>
<dbReference type="Gene3D" id="3.90.1200.10">
    <property type="match status" value="1"/>
</dbReference>
<name>A0A1P8WCF6_9PLAN</name>
<dbReference type="SUPFAM" id="SSF52540">
    <property type="entry name" value="P-loop containing nucleoside triphosphate hydrolases"/>
    <property type="match status" value="1"/>
</dbReference>
<dbReference type="EMBL" id="CP017641">
    <property type="protein sequence ID" value="APZ91747.1"/>
    <property type="molecule type" value="Genomic_DNA"/>
</dbReference>
<dbReference type="InterPro" id="IPR052732">
    <property type="entry name" value="Cell-binding_unc_protein"/>
</dbReference>
<gene>
    <name evidence="2" type="ORF">Fuma_01338</name>
</gene>
<sequence length="538" mass="60359">MHERHTGPAQLTLTELIAGLKDPAAWPNSVSEVEVRQTHISVVFLAGDCVYKVKKAVDYGFLDFATLEKRRHYCDEEVRLNRRLAPDVYLGVVPITRSGEQLSFEGDGDTVEWAVKMRRLPDEATLQYRLRHGDVDVDVMRNLGRRIADFHAKADSGPSVAEFGRFDVVAGNARENFRQSKDQIWKTVSESVFERLEKLTEEALAQHRQLISLRAECGVPRDTHGDLRLDHVYLLPDREPPGEIVVVDCIEFSERFRFADPIADVAFLVMGLNLRGRKELGREFLESYLAASGDEEGAELVSFYTAYRATVRGKVEGMKLSRDEMTDADRERAMSKSRGSWLLALGELETPIDRPCLLLIAGLPGTGKSRLAESLADQANLQVIRSDVVRKELAGVAEVQHDAAEFGEGIYTNEWNRRTYAECLRRAEELLFEGGRVIVDANFRSETDRHTFLNAATQLGVRSGMLLCEANSEVVRKRLQQRRGDASDADWSTYERAATTWEEPGPQTQAATKTVDTDGTAEDVTAQALKVLTEMHVT</sequence>
<dbReference type="GO" id="GO:0016301">
    <property type="term" value="F:kinase activity"/>
    <property type="evidence" value="ECO:0007669"/>
    <property type="project" value="UniProtKB-KW"/>
</dbReference>
<accession>A0A1P8WCF6</accession>
<organism evidence="2 3">
    <name type="scientific">Fuerstiella marisgermanici</name>
    <dbReference type="NCBI Taxonomy" id="1891926"/>
    <lineage>
        <taxon>Bacteria</taxon>
        <taxon>Pseudomonadati</taxon>
        <taxon>Planctomycetota</taxon>
        <taxon>Planctomycetia</taxon>
        <taxon>Planctomycetales</taxon>
        <taxon>Planctomycetaceae</taxon>
        <taxon>Fuerstiella</taxon>
    </lineage>
</organism>
<evidence type="ECO:0000259" key="1">
    <source>
        <dbReference type="Pfam" id="PF01636"/>
    </source>
</evidence>
<dbReference type="PANTHER" id="PTHR43883">
    <property type="entry name" value="SLR0207 PROTEIN"/>
    <property type="match status" value="1"/>
</dbReference>
<dbReference type="Pfam" id="PF13671">
    <property type="entry name" value="AAA_33"/>
    <property type="match status" value="1"/>
</dbReference>
<dbReference type="PANTHER" id="PTHR43883:SF1">
    <property type="entry name" value="GLUCONOKINASE"/>
    <property type="match status" value="1"/>
</dbReference>
<evidence type="ECO:0000313" key="3">
    <source>
        <dbReference type="Proteomes" id="UP000187735"/>
    </source>
</evidence>
<dbReference type="Pfam" id="PF01636">
    <property type="entry name" value="APH"/>
    <property type="match status" value="1"/>
</dbReference>
<keyword evidence="2" id="KW-0808">Transferase</keyword>
<evidence type="ECO:0000313" key="2">
    <source>
        <dbReference type="EMBL" id="APZ91747.1"/>
    </source>
</evidence>
<dbReference type="Gene3D" id="3.40.50.300">
    <property type="entry name" value="P-loop containing nucleotide triphosphate hydrolases"/>
    <property type="match status" value="1"/>
</dbReference>
<reference evidence="2 3" key="1">
    <citation type="journal article" date="2016" name="Front. Microbiol.">
        <title>Fuerstia marisgermanicae gen. nov., sp. nov., an Unusual Member of the Phylum Planctomycetes from the German Wadden Sea.</title>
        <authorList>
            <person name="Kohn T."/>
            <person name="Heuer A."/>
            <person name="Jogler M."/>
            <person name="Vollmers J."/>
            <person name="Boedeker C."/>
            <person name="Bunk B."/>
            <person name="Rast P."/>
            <person name="Borchert D."/>
            <person name="Glockner I."/>
            <person name="Freese H.M."/>
            <person name="Klenk H.P."/>
            <person name="Overmann J."/>
            <person name="Kaster A.K."/>
            <person name="Rohde M."/>
            <person name="Wiegand S."/>
            <person name="Jogler C."/>
        </authorList>
    </citation>
    <scope>NUCLEOTIDE SEQUENCE [LARGE SCALE GENOMIC DNA]</scope>
    <source>
        <strain evidence="2 3">NH11</strain>
    </source>
</reference>
<feature type="domain" description="Aminoglycoside phosphotransferase" evidence="1">
    <location>
        <begin position="115"/>
        <end position="295"/>
    </location>
</feature>
<dbReference type="InterPro" id="IPR011009">
    <property type="entry name" value="Kinase-like_dom_sf"/>
</dbReference>
<dbReference type="KEGG" id="fmr:Fuma_01338"/>
<keyword evidence="2" id="KW-0418">Kinase</keyword>
<dbReference type="SUPFAM" id="SSF56112">
    <property type="entry name" value="Protein kinase-like (PK-like)"/>
    <property type="match status" value="1"/>
</dbReference>